<keyword evidence="3" id="KW-1185">Reference proteome</keyword>
<feature type="compositionally biased region" description="Gly residues" evidence="1">
    <location>
        <begin position="237"/>
        <end position="251"/>
    </location>
</feature>
<reference evidence="2 3" key="1">
    <citation type="submission" date="2023-01" db="EMBL/GenBank/DDBJ databases">
        <title>Analysis of 21 Apiospora genomes using comparative genomics revels a genus with tremendous synthesis potential of carbohydrate active enzymes and secondary metabolites.</title>
        <authorList>
            <person name="Sorensen T."/>
        </authorList>
    </citation>
    <scope>NUCLEOTIDE SEQUENCE [LARGE SCALE GENOMIC DNA]</scope>
    <source>
        <strain evidence="2 3">CBS 20057</strain>
    </source>
</reference>
<gene>
    <name evidence="2" type="ORF">PG991_014792</name>
</gene>
<dbReference type="PANTHER" id="PTHR47260:SF3">
    <property type="entry name" value="THIOESTERASE FAMILY PROTEIN (AFU_ORTHOLOGUE AFUA_7G03960)"/>
    <property type="match status" value="1"/>
</dbReference>
<organism evidence="2 3">
    <name type="scientific">Apiospora marii</name>
    <dbReference type="NCBI Taxonomy" id="335849"/>
    <lineage>
        <taxon>Eukaryota</taxon>
        <taxon>Fungi</taxon>
        <taxon>Dikarya</taxon>
        <taxon>Ascomycota</taxon>
        <taxon>Pezizomycotina</taxon>
        <taxon>Sordariomycetes</taxon>
        <taxon>Xylariomycetidae</taxon>
        <taxon>Amphisphaeriales</taxon>
        <taxon>Apiosporaceae</taxon>
        <taxon>Apiospora</taxon>
    </lineage>
</organism>
<name>A0ABR1R4P3_9PEZI</name>
<dbReference type="Proteomes" id="UP001396898">
    <property type="component" value="Unassembled WGS sequence"/>
</dbReference>
<evidence type="ECO:0008006" key="4">
    <source>
        <dbReference type="Google" id="ProtNLM"/>
    </source>
</evidence>
<protein>
    <recommendedName>
        <fullName evidence="4">Thioesterase domain-containing protein</fullName>
    </recommendedName>
</protein>
<comment type="caution">
    <text evidence="2">The sequence shown here is derived from an EMBL/GenBank/DDBJ whole genome shotgun (WGS) entry which is preliminary data.</text>
</comment>
<evidence type="ECO:0000256" key="1">
    <source>
        <dbReference type="SAM" id="MobiDB-lite"/>
    </source>
</evidence>
<feature type="region of interest" description="Disordered" evidence="1">
    <location>
        <begin position="227"/>
        <end position="251"/>
    </location>
</feature>
<dbReference type="Gene3D" id="3.10.129.10">
    <property type="entry name" value="Hotdog Thioesterase"/>
    <property type="match status" value="1"/>
</dbReference>
<dbReference type="PANTHER" id="PTHR47260">
    <property type="entry name" value="UPF0644 PROTEIN PB2B4.06"/>
    <property type="match status" value="1"/>
</dbReference>
<evidence type="ECO:0000313" key="2">
    <source>
        <dbReference type="EMBL" id="KAK7999117.1"/>
    </source>
</evidence>
<dbReference type="EMBL" id="JAQQWI010000019">
    <property type="protein sequence ID" value="KAK7999117.1"/>
    <property type="molecule type" value="Genomic_DNA"/>
</dbReference>
<dbReference type="SUPFAM" id="SSF54637">
    <property type="entry name" value="Thioesterase/thiol ester dehydrase-isomerase"/>
    <property type="match status" value="1"/>
</dbReference>
<dbReference type="InterPro" id="IPR052061">
    <property type="entry name" value="PTE-AB_protein"/>
</dbReference>
<dbReference type="InterPro" id="IPR029069">
    <property type="entry name" value="HotDog_dom_sf"/>
</dbReference>
<feature type="compositionally biased region" description="Polar residues" evidence="1">
    <location>
        <begin position="227"/>
        <end position="236"/>
    </location>
</feature>
<sequence>MVVARPQRILEWGPESLEALDYFSNIDGCRHLLSTPGIHLFRCDYANRKPHGWDPVVSGLLARRDAAGIQHFLSALAAPGALPPLETRLNAASAYGLRPALSATSEALRNRMRVLITDQSKVPRPRKPDIGNDDPFPQHVNFYALGTDLVGIPHTVHGGIIALLIDSAFAQLGFVHAHPRVQFYSAFTNVRFLRPLMIPPPTPQQQKEQQEYNAYWSHLVSGAATLVNSPESSAGGSTQGGGDNHAPGGVFGQNRGGGIANVIVRAQIDSLATKQGDAKMHVLAQVETDDGKVCAIGEGLLVEKMWKSNL</sequence>
<proteinExistence type="predicted"/>
<evidence type="ECO:0000313" key="3">
    <source>
        <dbReference type="Proteomes" id="UP001396898"/>
    </source>
</evidence>
<accession>A0ABR1R4P3</accession>